<dbReference type="NCBIfam" id="TIGR02469">
    <property type="entry name" value="CbiT"/>
    <property type="match status" value="1"/>
</dbReference>
<dbReference type="GO" id="GO:0009236">
    <property type="term" value="P:cobalamin biosynthetic process"/>
    <property type="evidence" value="ECO:0007669"/>
    <property type="project" value="UniProtKB-UniPathway"/>
</dbReference>
<keyword evidence="3 7" id="KW-0489">Methyltransferase</keyword>
<gene>
    <name evidence="7" type="ORF">FD35_GL002207</name>
</gene>
<dbReference type="PANTHER" id="PTHR43182:SF1">
    <property type="entry name" value="COBALT-PRECORRIN-7 C(5)-METHYLTRANSFERASE"/>
    <property type="match status" value="1"/>
</dbReference>
<feature type="domain" description="Methyltransferase" evidence="6">
    <location>
        <begin position="29"/>
        <end position="146"/>
    </location>
</feature>
<evidence type="ECO:0000256" key="3">
    <source>
        <dbReference type="ARBA" id="ARBA00022603"/>
    </source>
</evidence>
<dbReference type="RefSeq" id="WP_017262885.1">
    <property type="nucleotide sequence ID" value="NZ_AUAW01000006.1"/>
</dbReference>
<dbReference type="STRING" id="1114972.FD35_GL002207"/>
<evidence type="ECO:0000256" key="2">
    <source>
        <dbReference type="ARBA" id="ARBA00022573"/>
    </source>
</evidence>
<dbReference type="eggNOG" id="COG2242">
    <property type="taxonomic scope" value="Bacteria"/>
</dbReference>
<dbReference type="InterPro" id="IPR050714">
    <property type="entry name" value="Cobalamin_biosynth_MTase"/>
</dbReference>
<dbReference type="Gene3D" id="3.40.50.150">
    <property type="entry name" value="Vaccinia Virus protein VP39"/>
    <property type="match status" value="1"/>
</dbReference>
<name>A0A0R1RHG6_9LACO</name>
<dbReference type="OrthoDB" id="9780707at2"/>
<comment type="pathway">
    <text evidence="1">Cofactor biosynthesis; adenosylcobalamin biosynthesis.</text>
</comment>
<organism evidence="7 8">
    <name type="scientific">Furfurilactobacillus rossiae DSM 15814</name>
    <dbReference type="NCBI Taxonomy" id="1114972"/>
    <lineage>
        <taxon>Bacteria</taxon>
        <taxon>Bacillati</taxon>
        <taxon>Bacillota</taxon>
        <taxon>Bacilli</taxon>
        <taxon>Lactobacillales</taxon>
        <taxon>Lactobacillaceae</taxon>
        <taxon>Furfurilactobacillus</taxon>
    </lineage>
</organism>
<sequence>MKDSEFIRTKVPMTKQEVRAISIDRLGLKDGQQFLDVGAGTGSISIQVAKTQPLTHVTSIEHTPAAIDIMQQNIDHFGLHNIDLITGEAPSDIPDQQYDAIFIGGSGSELSTIIQFAQDHLKPGGQVVMNFILLENALEAVKTCESLDMGNIDFTNITVGNWHGLGKGHFFKMNNPTFILSATRKEVN</sequence>
<keyword evidence="8" id="KW-1185">Reference proteome</keyword>
<dbReference type="GO" id="GO:0032259">
    <property type="term" value="P:methylation"/>
    <property type="evidence" value="ECO:0007669"/>
    <property type="project" value="UniProtKB-KW"/>
</dbReference>
<dbReference type="SUPFAM" id="SSF53335">
    <property type="entry name" value="S-adenosyl-L-methionine-dependent methyltransferases"/>
    <property type="match status" value="1"/>
</dbReference>
<dbReference type="GO" id="GO:0008276">
    <property type="term" value="F:protein methyltransferase activity"/>
    <property type="evidence" value="ECO:0007669"/>
    <property type="project" value="InterPro"/>
</dbReference>
<keyword evidence="2" id="KW-0169">Cobalamin biosynthesis</keyword>
<dbReference type="Pfam" id="PF13847">
    <property type="entry name" value="Methyltransf_31"/>
    <property type="match status" value="1"/>
</dbReference>
<dbReference type="AlphaFoldDB" id="A0A0R1RHG6"/>
<dbReference type="CDD" id="cd02440">
    <property type="entry name" value="AdoMet_MTases"/>
    <property type="match status" value="1"/>
</dbReference>
<dbReference type="PATRIC" id="fig|1114972.6.peg.2258"/>
<evidence type="ECO:0000256" key="1">
    <source>
        <dbReference type="ARBA" id="ARBA00004953"/>
    </source>
</evidence>
<reference evidence="7 8" key="1">
    <citation type="journal article" date="2015" name="Genome Announc.">
        <title>Expanding the biotechnology potential of lactobacilli through comparative genomics of 213 strains and associated genera.</title>
        <authorList>
            <person name="Sun Z."/>
            <person name="Harris H.M."/>
            <person name="McCann A."/>
            <person name="Guo C."/>
            <person name="Argimon S."/>
            <person name="Zhang W."/>
            <person name="Yang X."/>
            <person name="Jeffery I.B."/>
            <person name="Cooney J.C."/>
            <person name="Kagawa T.F."/>
            <person name="Liu W."/>
            <person name="Song Y."/>
            <person name="Salvetti E."/>
            <person name="Wrobel A."/>
            <person name="Rasinkangas P."/>
            <person name="Parkhill J."/>
            <person name="Rea M.C."/>
            <person name="O'Sullivan O."/>
            <person name="Ritari J."/>
            <person name="Douillard F.P."/>
            <person name="Paul Ross R."/>
            <person name="Yang R."/>
            <person name="Briner A.E."/>
            <person name="Felis G.E."/>
            <person name="de Vos W.M."/>
            <person name="Barrangou R."/>
            <person name="Klaenhammer T.R."/>
            <person name="Caufield P.W."/>
            <person name="Cui Y."/>
            <person name="Zhang H."/>
            <person name="O'Toole P.W."/>
        </authorList>
    </citation>
    <scope>NUCLEOTIDE SEQUENCE [LARGE SCALE GENOMIC DNA]</scope>
    <source>
        <strain evidence="7 8">DSM 15814</strain>
    </source>
</reference>
<dbReference type="InterPro" id="IPR025714">
    <property type="entry name" value="Methyltranfer_dom"/>
</dbReference>
<dbReference type="PANTHER" id="PTHR43182">
    <property type="entry name" value="COBALT-PRECORRIN-6B C(15)-METHYLTRANSFERASE (DECARBOXYLATING)"/>
    <property type="match status" value="1"/>
</dbReference>
<evidence type="ECO:0000256" key="5">
    <source>
        <dbReference type="ARBA" id="ARBA00022691"/>
    </source>
</evidence>
<evidence type="ECO:0000313" key="8">
    <source>
        <dbReference type="Proteomes" id="UP000051999"/>
    </source>
</evidence>
<protein>
    <submittedName>
        <fullName evidence="7">Cobalt-precorrin-6Y C(15)-methyltransferase</fullName>
    </submittedName>
</protein>
<evidence type="ECO:0000259" key="6">
    <source>
        <dbReference type="Pfam" id="PF13847"/>
    </source>
</evidence>
<dbReference type="Proteomes" id="UP000051999">
    <property type="component" value="Unassembled WGS sequence"/>
</dbReference>
<proteinExistence type="predicted"/>
<evidence type="ECO:0000313" key="7">
    <source>
        <dbReference type="EMBL" id="KRL56166.1"/>
    </source>
</evidence>
<keyword evidence="4 7" id="KW-0808">Transferase</keyword>
<comment type="caution">
    <text evidence="7">The sequence shown here is derived from an EMBL/GenBank/DDBJ whole genome shotgun (WGS) entry which is preliminary data.</text>
</comment>
<dbReference type="NCBIfam" id="NF006138">
    <property type="entry name" value="PRK08287.1"/>
    <property type="match status" value="1"/>
</dbReference>
<dbReference type="EMBL" id="AZFF01000005">
    <property type="protein sequence ID" value="KRL56166.1"/>
    <property type="molecule type" value="Genomic_DNA"/>
</dbReference>
<dbReference type="InterPro" id="IPR014008">
    <property type="entry name" value="Cbl_synth_MTase_CbiT"/>
</dbReference>
<keyword evidence="5" id="KW-0949">S-adenosyl-L-methionine</keyword>
<evidence type="ECO:0000256" key="4">
    <source>
        <dbReference type="ARBA" id="ARBA00022679"/>
    </source>
</evidence>
<dbReference type="InterPro" id="IPR029063">
    <property type="entry name" value="SAM-dependent_MTases_sf"/>
</dbReference>
<accession>A0A0R1RHG6</accession>
<dbReference type="UniPathway" id="UPA00148"/>